<organism evidence="2 3">
    <name type="scientific">Limnospira platensis NIES-46</name>
    <dbReference type="NCBI Taxonomy" id="1236695"/>
    <lineage>
        <taxon>Bacteria</taxon>
        <taxon>Bacillati</taxon>
        <taxon>Cyanobacteriota</taxon>
        <taxon>Cyanophyceae</taxon>
        <taxon>Oscillatoriophycideae</taxon>
        <taxon>Oscillatoriales</taxon>
        <taxon>Sirenicapillariaceae</taxon>
        <taxon>Limnospira</taxon>
    </lineage>
</organism>
<dbReference type="Proteomes" id="UP000326169">
    <property type="component" value="Unassembled WGS sequence"/>
</dbReference>
<comment type="caution">
    <text evidence="2">The sequence shown here is derived from an EMBL/GenBank/DDBJ whole genome shotgun (WGS) entry which is preliminary data.</text>
</comment>
<feature type="domain" description="InsA N-terminal zinc ribbon" evidence="1">
    <location>
        <begin position="2"/>
        <end position="32"/>
    </location>
</feature>
<accession>A0A5M3T4D2</accession>
<dbReference type="InterPro" id="IPR003220">
    <property type="entry name" value="InsA_N_dom_Znf"/>
</dbReference>
<evidence type="ECO:0000313" key="2">
    <source>
        <dbReference type="EMBL" id="GCE92740.1"/>
    </source>
</evidence>
<name>A0A5M3T4D2_LIMPL</name>
<dbReference type="Pfam" id="PF03811">
    <property type="entry name" value="Zn_ribbon_InsA"/>
    <property type="match status" value="1"/>
</dbReference>
<keyword evidence="3" id="KW-1185">Reference proteome</keyword>
<evidence type="ECO:0000313" key="3">
    <source>
        <dbReference type="Proteomes" id="UP000326169"/>
    </source>
</evidence>
<dbReference type="EMBL" id="BIMW01000035">
    <property type="protein sequence ID" value="GCE92740.1"/>
    <property type="molecule type" value="Genomic_DNA"/>
</dbReference>
<reference evidence="2 3" key="1">
    <citation type="journal article" date="2019" name="J Genomics">
        <title>The Draft Genome of a Hydrogen-producing Cyanobacterium, Arthrospira platensis NIES-46.</title>
        <authorList>
            <person name="Suzuki S."/>
            <person name="Yamaguchi H."/>
            <person name="Kawachi M."/>
        </authorList>
    </citation>
    <scope>NUCLEOTIDE SEQUENCE [LARGE SCALE GENOMIC DNA]</scope>
    <source>
        <strain evidence="2 3">NIES-46</strain>
    </source>
</reference>
<sequence>MKCPHCQSEQTVKNGSAIRSGQRQQRYKCRNCGKRFNERTGTPMARLRTAPELVANDSLSDVKGITTLLSDQLIRSHQNICIQLATNAEICLLH</sequence>
<gene>
    <name evidence="2" type="ORF">NIES46_07810</name>
</gene>
<proteinExistence type="predicted"/>
<protein>
    <recommendedName>
        <fullName evidence="1">InsA N-terminal zinc ribbon domain-containing protein</fullName>
    </recommendedName>
</protein>
<dbReference type="GeneID" id="301686275"/>
<evidence type="ECO:0000259" key="1">
    <source>
        <dbReference type="Pfam" id="PF03811"/>
    </source>
</evidence>
<dbReference type="SUPFAM" id="SSF57783">
    <property type="entry name" value="Zinc beta-ribbon"/>
    <property type="match status" value="1"/>
</dbReference>
<dbReference type="RefSeq" id="WP_071941059.1">
    <property type="nucleotide sequence ID" value="NZ_BIMW01000035.1"/>
</dbReference>